<dbReference type="InterPro" id="IPR012902">
    <property type="entry name" value="N_methyl_site"/>
</dbReference>
<evidence type="ECO:0000256" key="1">
    <source>
        <dbReference type="SAM" id="Phobius"/>
    </source>
</evidence>
<dbReference type="PROSITE" id="PS00409">
    <property type="entry name" value="PROKAR_NTER_METHYL"/>
    <property type="match status" value="1"/>
</dbReference>
<dbReference type="Gene3D" id="3.30.700.10">
    <property type="entry name" value="Glycoprotein, Type 4 Pilin"/>
    <property type="match status" value="1"/>
</dbReference>
<dbReference type="SUPFAM" id="SSF54523">
    <property type="entry name" value="Pili subunits"/>
    <property type="match status" value="1"/>
</dbReference>
<dbReference type="PANTHER" id="PTHR30093">
    <property type="entry name" value="GENERAL SECRETION PATHWAY PROTEIN G"/>
    <property type="match status" value="1"/>
</dbReference>
<keyword evidence="1" id="KW-1133">Transmembrane helix</keyword>
<sequence length="141" mass="14507">MHNQKGFSLIELMIVVAIIGILAAIGYPSYQDSVQKSRRADCEGALVGFSGAMERRFTTMNSYAGAGPAGADTGAPTIYSTQCPIDGGTPSYNLTIQASTATTYTLAATPINGQASDACGTLTLTQANVKGSAGTVADCWE</sequence>
<dbReference type="AlphaFoldDB" id="A0A3B0ZRB7"/>
<dbReference type="Pfam" id="PF16732">
    <property type="entry name" value="ComP_DUS"/>
    <property type="match status" value="1"/>
</dbReference>
<protein>
    <submittedName>
        <fullName evidence="2">Type IV pilus biogenesis protein PilE</fullName>
    </submittedName>
</protein>
<organism evidence="2">
    <name type="scientific">hydrothermal vent metagenome</name>
    <dbReference type="NCBI Taxonomy" id="652676"/>
    <lineage>
        <taxon>unclassified sequences</taxon>
        <taxon>metagenomes</taxon>
        <taxon>ecological metagenomes</taxon>
    </lineage>
</organism>
<gene>
    <name evidence="2" type="ORF">MNBD_GAMMA13-48</name>
</gene>
<evidence type="ECO:0000313" key="2">
    <source>
        <dbReference type="EMBL" id="VAW83146.1"/>
    </source>
</evidence>
<dbReference type="GO" id="GO:0043683">
    <property type="term" value="P:type IV pilus assembly"/>
    <property type="evidence" value="ECO:0007669"/>
    <property type="project" value="InterPro"/>
</dbReference>
<accession>A0A3B0ZRB7</accession>
<reference evidence="2" key="1">
    <citation type="submission" date="2018-06" db="EMBL/GenBank/DDBJ databases">
        <authorList>
            <person name="Zhirakovskaya E."/>
        </authorList>
    </citation>
    <scope>NUCLEOTIDE SEQUENCE</scope>
</reference>
<proteinExistence type="predicted"/>
<dbReference type="Pfam" id="PF07963">
    <property type="entry name" value="N_methyl"/>
    <property type="match status" value="1"/>
</dbReference>
<keyword evidence="1" id="KW-0472">Membrane</keyword>
<name>A0A3B0ZRB7_9ZZZZ</name>
<dbReference type="NCBIfam" id="TIGR02532">
    <property type="entry name" value="IV_pilin_GFxxxE"/>
    <property type="match status" value="1"/>
</dbReference>
<dbReference type="PANTHER" id="PTHR30093:SF47">
    <property type="entry name" value="TYPE IV PILUS NON-CORE MINOR PILIN PILE"/>
    <property type="match status" value="1"/>
</dbReference>
<feature type="transmembrane region" description="Helical" evidence="1">
    <location>
        <begin position="6"/>
        <end position="30"/>
    </location>
</feature>
<dbReference type="EMBL" id="UOFK01000350">
    <property type="protein sequence ID" value="VAW83146.1"/>
    <property type="molecule type" value="Genomic_DNA"/>
</dbReference>
<dbReference type="InterPro" id="IPR045584">
    <property type="entry name" value="Pilin-like"/>
</dbReference>
<keyword evidence="1" id="KW-0812">Transmembrane</keyword>
<dbReference type="InterPro" id="IPR031982">
    <property type="entry name" value="PilE-like"/>
</dbReference>